<proteinExistence type="predicted"/>
<dbReference type="Proteomes" id="UP001596104">
    <property type="component" value="Unassembled WGS sequence"/>
</dbReference>
<dbReference type="RefSeq" id="WP_377006473.1">
    <property type="nucleotide sequence ID" value="NZ_JBHSLV010000007.1"/>
</dbReference>
<comment type="caution">
    <text evidence="1">The sequence shown here is derived from an EMBL/GenBank/DDBJ whole genome shotgun (WGS) entry which is preliminary data.</text>
</comment>
<reference evidence="2" key="1">
    <citation type="journal article" date="2019" name="Int. J. Syst. Evol. Microbiol.">
        <title>The Global Catalogue of Microorganisms (GCM) 10K type strain sequencing project: providing services to taxonomists for standard genome sequencing and annotation.</title>
        <authorList>
            <consortium name="The Broad Institute Genomics Platform"/>
            <consortium name="The Broad Institute Genome Sequencing Center for Infectious Disease"/>
            <person name="Wu L."/>
            <person name="Ma J."/>
        </authorList>
    </citation>
    <scope>NUCLEOTIDE SEQUENCE [LARGE SCALE GENOMIC DNA]</scope>
    <source>
        <strain evidence="2">CGMCC 1.16326</strain>
    </source>
</reference>
<gene>
    <name evidence="1" type="ORF">ACFPPC_03295</name>
</gene>
<evidence type="ECO:0000313" key="2">
    <source>
        <dbReference type="Proteomes" id="UP001596104"/>
    </source>
</evidence>
<name>A0ABW0H6F3_9HYPH</name>
<sequence>MSRIRKAWEIVLRYREADTFIAFQPSASKARAEVIDRLRDSYGCSWKQALAAIESCTRAPEHDVRLPDRHPLAPQLSAKVLHCVVHAYGGTGLRAGYRDHFYTSADDWELQAALFHCLFRVQRREKGRGGQPDMIMYELTALGRNVARGEAETYPAF</sequence>
<protein>
    <submittedName>
        <fullName evidence="1">Uncharacterized protein</fullName>
    </submittedName>
</protein>
<dbReference type="EMBL" id="JBHSLV010000007">
    <property type="protein sequence ID" value="MFC5391664.1"/>
    <property type="molecule type" value="Genomic_DNA"/>
</dbReference>
<keyword evidence="2" id="KW-1185">Reference proteome</keyword>
<accession>A0ABW0H6F3</accession>
<organism evidence="1 2">
    <name type="scientific">Bosea vestrisii</name>
    <dbReference type="NCBI Taxonomy" id="151416"/>
    <lineage>
        <taxon>Bacteria</taxon>
        <taxon>Pseudomonadati</taxon>
        <taxon>Pseudomonadota</taxon>
        <taxon>Alphaproteobacteria</taxon>
        <taxon>Hyphomicrobiales</taxon>
        <taxon>Boseaceae</taxon>
        <taxon>Bosea</taxon>
    </lineage>
</organism>
<evidence type="ECO:0000313" key="1">
    <source>
        <dbReference type="EMBL" id="MFC5391664.1"/>
    </source>
</evidence>